<evidence type="ECO:0000256" key="1">
    <source>
        <dbReference type="SAM" id="MobiDB-lite"/>
    </source>
</evidence>
<dbReference type="AlphaFoldDB" id="A0A8B7Y5A6"/>
<keyword evidence="2" id="KW-0812">Transmembrane</keyword>
<feature type="compositionally biased region" description="Polar residues" evidence="1">
    <location>
        <begin position="210"/>
        <end position="226"/>
    </location>
</feature>
<feature type="compositionally biased region" description="Polar residues" evidence="1">
    <location>
        <begin position="243"/>
        <end position="254"/>
    </location>
</feature>
<evidence type="ECO:0000256" key="2">
    <source>
        <dbReference type="SAM" id="Phobius"/>
    </source>
</evidence>
<keyword evidence="2" id="KW-0472">Membrane</keyword>
<dbReference type="OrthoDB" id="10574764at2759"/>
<feature type="region of interest" description="Disordered" evidence="1">
    <location>
        <begin position="483"/>
        <end position="508"/>
    </location>
</feature>
<organism evidence="3 4">
    <name type="scientific">Acanthaster planci</name>
    <name type="common">Crown-of-thorns starfish</name>
    <dbReference type="NCBI Taxonomy" id="133434"/>
    <lineage>
        <taxon>Eukaryota</taxon>
        <taxon>Metazoa</taxon>
        <taxon>Echinodermata</taxon>
        <taxon>Eleutherozoa</taxon>
        <taxon>Asterozoa</taxon>
        <taxon>Asteroidea</taxon>
        <taxon>Valvatacea</taxon>
        <taxon>Valvatida</taxon>
        <taxon>Acanthasteridae</taxon>
        <taxon>Acanthaster</taxon>
    </lineage>
</organism>
<keyword evidence="2" id="KW-1133">Transmembrane helix</keyword>
<dbReference type="Proteomes" id="UP000694845">
    <property type="component" value="Unplaced"/>
</dbReference>
<name>A0A8B7Y5A6_ACAPL</name>
<dbReference type="RefSeq" id="XP_022088384.1">
    <property type="nucleotide sequence ID" value="XM_022232692.1"/>
</dbReference>
<feature type="region of interest" description="Disordered" evidence="1">
    <location>
        <begin position="520"/>
        <end position="542"/>
    </location>
</feature>
<feature type="compositionally biased region" description="Low complexity" evidence="1">
    <location>
        <begin position="489"/>
        <end position="503"/>
    </location>
</feature>
<evidence type="ECO:0000313" key="4">
    <source>
        <dbReference type="RefSeq" id="XP_022088384.1"/>
    </source>
</evidence>
<feature type="compositionally biased region" description="Polar residues" evidence="1">
    <location>
        <begin position="301"/>
        <end position="322"/>
    </location>
</feature>
<proteinExistence type="predicted"/>
<evidence type="ECO:0000313" key="3">
    <source>
        <dbReference type="Proteomes" id="UP000694845"/>
    </source>
</evidence>
<dbReference type="GeneID" id="110978051"/>
<accession>A0A8B7Y5A6</accession>
<feature type="region of interest" description="Disordered" evidence="1">
    <location>
        <begin position="210"/>
        <end position="322"/>
    </location>
</feature>
<feature type="transmembrane region" description="Helical" evidence="2">
    <location>
        <begin position="414"/>
        <end position="434"/>
    </location>
</feature>
<sequence>MREWWAPLSFTIHQNETTSVWGRRRGERPTNPASAGNLVALPILLLVLGMPSHHREGYLWLCAAGTVSEYLQENSTRGSELDGYAPPPQVATSRGRLLPTNLVGDVSKVPSVRESNSAIYNNADNMQDALRGSSARHGANDGSQIHIFRRKSPSKTRRNRRGAADPAMPTVSPTYWTAQPTQVSSEQSLFFRTVDSFTLVPDARKASMQFHSDSGTSYARTSGSLPPTTPILEEATSHPWQGGLSSRPNYSASPSLPAGMSSAHPSKPSHTPTRWSTSATLPTPATDLADVTPAPRETMEETTVATQHDSKMPGTSTSSPLSTVGNVVSGSFQPGTDLARAPATQGELSAETQATMTPHAPSTEVLFNNSVTSTTRAGVDLEGPQGGGAEGPKNKQSNERVYTIVTRIKTQPSILIIMPCLVGLALLGLVAAGIKRCVLHRRLAHMVELVDPEKLKQDKGYTIENPMVKTRRSYLERQMDRTLRKVNKTESTNSSNSSRNTANSKRDAKVHMEIATISDGSLRRPGRPLHRSASERVAPTWRRSSAGYTPSLRAECRCCCRCAVCGRKGRPLRNGSVPLESSTATTRL</sequence>
<feature type="compositionally biased region" description="Basic residues" evidence="1">
    <location>
        <begin position="147"/>
        <end position="161"/>
    </location>
</feature>
<dbReference type="KEGG" id="aplc:110978051"/>
<protein>
    <submittedName>
        <fullName evidence="4">Uncharacterized protein LOC110978051</fullName>
    </submittedName>
</protein>
<reference evidence="4" key="1">
    <citation type="submission" date="2025-08" db="UniProtKB">
        <authorList>
            <consortium name="RefSeq"/>
        </authorList>
    </citation>
    <scope>IDENTIFICATION</scope>
</reference>
<feature type="compositionally biased region" description="Polar residues" evidence="1">
    <location>
        <begin position="268"/>
        <end position="283"/>
    </location>
</feature>
<feature type="region of interest" description="Disordered" evidence="1">
    <location>
        <begin position="376"/>
        <end position="396"/>
    </location>
</feature>
<dbReference type="OMA" id="SILIIMP"/>
<feature type="region of interest" description="Disordered" evidence="1">
    <location>
        <begin position="132"/>
        <end position="174"/>
    </location>
</feature>
<gene>
    <name evidence="4" type="primary">LOC110978051</name>
</gene>
<keyword evidence="3" id="KW-1185">Reference proteome</keyword>